<evidence type="ECO:0000313" key="2">
    <source>
        <dbReference type="Proteomes" id="UP000288892"/>
    </source>
</evidence>
<proteinExistence type="predicted"/>
<organism evidence="1 2">
    <name type="scientific">Candidatus Electrothrix marina</name>
    <dbReference type="NCBI Taxonomy" id="1859130"/>
    <lineage>
        <taxon>Bacteria</taxon>
        <taxon>Pseudomonadati</taxon>
        <taxon>Thermodesulfobacteriota</taxon>
        <taxon>Desulfobulbia</taxon>
        <taxon>Desulfobulbales</taxon>
        <taxon>Desulfobulbaceae</taxon>
        <taxon>Candidatus Electrothrix</taxon>
    </lineage>
</organism>
<dbReference type="Proteomes" id="UP000288892">
    <property type="component" value="Unassembled WGS sequence"/>
</dbReference>
<evidence type="ECO:0000313" key="1">
    <source>
        <dbReference type="EMBL" id="RWX51830.1"/>
    </source>
</evidence>
<name>A0A444JFE0_9BACT</name>
<reference evidence="1 2" key="1">
    <citation type="submission" date="2017-01" db="EMBL/GenBank/DDBJ databases">
        <title>The cable genome- insights into the physiology and evolution of filamentous bacteria capable of sulfide oxidation via long distance electron transfer.</title>
        <authorList>
            <person name="Schreiber L."/>
            <person name="Bjerg J.T."/>
            <person name="Boggild A."/>
            <person name="Van De Vossenberg J."/>
            <person name="Meysman F."/>
            <person name="Nielsen L.P."/>
            <person name="Schramm A."/>
            <person name="Kjeldsen K.U."/>
        </authorList>
    </citation>
    <scope>NUCLEOTIDE SEQUENCE [LARGE SCALE GENOMIC DNA]</scope>
    <source>
        <strain evidence="1">A5</strain>
    </source>
</reference>
<gene>
    <name evidence="1" type="ORF">VU01_10755</name>
</gene>
<comment type="caution">
    <text evidence="1">The sequence shown here is derived from an EMBL/GenBank/DDBJ whole genome shotgun (WGS) entry which is preliminary data.</text>
</comment>
<sequence length="158" mass="18443">MNTILVDGKYICHCGSGKKYKECCYQPRPSSPLTEKGDELIELLDTGYLLLETKKEKKALDIWFQLWEELKLALGPECQNISNMYLMFDGCDLELIYDWCQRFEMELGNAGRKDKNYYHKRISYCKEFCSIFPNSDELIIHNMRRALAESQFAIGNIA</sequence>
<dbReference type="SUPFAM" id="SSF103642">
    <property type="entry name" value="Sec-C motif"/>
    <property type="match status" value="1"/>
</dbReference>
<dbReference type="InterPro" id="IPR004027">
    <property type="entry name" value="SEC_C_motif"/>
</dbReference>
<protein>
    <submittedName>
        <fullName evidence="1">SEC-C motif-containing protein</fullName>
    </submittedName>
</protein>
<accession>A0A444JFE0</accession>
<dbReference type="AlphaFoldDB" id="A0A444JFE0"/>
<keyword evidence="2" id="KW-1185">Reference proteome</keyword>
<dbReference type="EMBL" id="MTKS01000075">
    <property type="protein sequence ID" value="RWX51830.1"/>
    <property type="molecule type" value="Genomic_DNA"/>
</dbReference>
<dbReference type="Pfam" id="PF02810">
    <property type="entry name" value="SEC-C"/>
    <property type="match status" value="1"/>
</dbReference>